<evidence type="ECO:0000313" key="2">
    <source>
        <dbReference type="EMBL" id="EJK76689.1"/>
    </source>
</evidence>
<name>K0TI85_THAOC</name>
<sequence>MHSSACNILSSRGLKQTPSSFTTAKSRAYLYERPTVQPPARPPLLASSTTASKRKRKHQTASIILDARRGGVILKWQTLPRPHPSTLRPPARLAALELRHISNPNADHRVARNRPEIVRVEGVMLPAPARVSLDEKHPVLVNPGDSLDEQHVVVLIVPAKLLRLFIREKQHDVANFE</sequence>
<evidence type="ECO:0000256" key="1">
    <source>
        <dbReference type="SAM" id="MobiDB-lite"/>
    </source>
</evidence>
<reference evidence="2 3" key="1">
    <citation type="journal article" date="2012" name="Genome Biol.">
        <title>Genome and low-iron response of an oceanic diatom adapted to chronic iron limitation.</title>
        <authorList>
            <person name="Lommer M."/>
            <person name="Specht M."/>
            <person name="Roy A.S."/>
            <person name="Kraemer L."/>
            <person name="Andreson R."/>
            <person name="Gutowska M.A."/>
            <person name="Wolf J."/>
            <person name="Bergner S.V."/>
            <person name="Schilhabel M.B."/>
            <person name="Klostermeier U.C."/>
            <person name="Beiko R.G."/>
            <person name="Rosenstiel P."/>
            <person name="Hippler M."/>
            <person name="Laroche J."/>
        </authorList>
    </citation>
    <scope>NUCLEOTIDE SEQUENCE [LARGE SCALE GENOMIC DNA]</scope>
    <source>
        <strain evidence="2 3">CCMP1005</strain>
    </source>
</reference>
<organism evidence="2 3">
    <name type="scientific">Thalassiosira oceanica</name>
    <name type="common">Marine diatom</name>
    <dbReference type="NCBI Taxonomy" id="159749"/>
    <lineage>
        <taxon>Eukaryota</taxon>
        <taxon>Sar</taxon>
        <taxon>Stramenopiles</taxon>
        <taxon>Ochrophyta</taxon>
        <taxon>Bacillariophyta</taxon>
        <taxon>Coscinodiscophyceae</taxon>
        <taxon>Thalassiosirophycidae</taxon>
        <taxon>Thalassiosirales</taxon>
        <taxon>Thalassiosiraceae</taxon>
        <taxon>Thalassiosira</taxon>
    </lineage>
</organism>
<keyword evidence="3" id="KW-1185">Reference proteome</keyword>
<feature type="region of interest" description="Disordered" evidence="1">
    <location>
        <begin position="34"/>
        <end position="60"/>
    </location>
</feature>
<accession>K0TI85</accession>
<dbReference type="Proteomes" id="UP000266841">
    <property type="component" value="Unassembled WGS sequence"/>
</dbReference>
<evidence type="ECO:0000313" key="3">
    <source>
        <dbReference type="Proteomes" id="UP000266841"/>
    </source>
</evidence>
<dbReference type="AlphaFoldDB" id="K0TI85"/>
<dbReference type="EMBL" id="AGNL01001848">
    <property type="protein sequence ID" value="EJK76689.1"/>
    <property type="molecule type" value="Genomic_DNA"/>
</dbReference>
<feature type="region of interest" description="Disordered" evidence="1">
    <location>
        <begin position="1"/>
        <end position="20"/>
    </location>
</feature>
<gene>
    <name evidence="2" type="ORF">THAOC_01535</name>
</gene>
<protein>
    <submittedName>
        <fullName evidence="2">Uncharacterized protein</fullName>
    </submittedName>
</protein>
<comment type="caution">
    <text evidence="2">The sequence shown here is derived from an EMBL/GenBank/DDBJ whole genome shotgun (WGS) entry which is preliminary data.</text>
</comment>
<proteinExistence type="predicted"/>